<feature type="transmembrane region" description="Helical" evidence="4">
    <location>
        <begin position="64"/>
        <end position="83"/>
    </location>
</feature>
<evidence type="ECO:0000313" key="6">
    <source>
        <dbReference type="Proteomes" id="UP000256304"/>
    </source>
</evidence>
<keyword evidence="4" id="KW-0472">Membrane</keyword>
<dbReference type="InterPro" id="IPR050450">
    <property type="entry name" value="COX15/CtaA_HemeA_synthase"/>
</dbReference>
<dbReference type="PANTHER" id="PTHR35457">
    <property type="entry name" value="HEME A SYNTHASE"/>
    <property type="match status" value="1"/>
</dbReference>
<evidence type="ECO:0000313" key="5">
    <source>
        <dbReference type="EMBL" id="REE86456.1"/>
    </source>
</evidence>
<proteinExistence type="predicted"/>
<evidence type="ECO:0000256" key="1">
    <source>
        <dbReference type="ARBA" id="ARBA00022723"/>
    </source>
</evidence>
<comment type="caution">
    <text evidence="5">The sequence shown here is derived from an EMBL/GenBank/DDBJ whole genome shotgun (WGS) entry which is preliminary data.</text>
</comment>
<dbReference type="GO" id="GO:0016491">
    <property type="term" value="F:oxidoreductase activity"/>
    <property type="evidence" value="ECO:0007669"/>
    <property type="project" value="UniProtKB-KW"/>
</dbReference>
<dbReference type="EMBL" id="QTTN01000010">
    <property type="protein sequence ID" value="REE86456.1"/>
    <property type="molecule type" value="Genomic_DNA"/>
</dbReference>
<protein>
    <recommendedName>
        <fullName evidence="7">Cytochrome c oxidase assembly protein subunit 15</fullName>
    </recommendedName>
</protein>
<accession>A0A3D9S1J4</accession>
<keyword evidence="4" id="KW-1133">Transmembrane helix</keyword>
<dbReference type="AlphaFoldDB" id="A0A3D9S1J4"/>
<keyword evidence="2" id="KW-0560">Oxidoreductase</keyword>
<dbReference type="Proteomes" id="UP000256304">
    <property type="component" value="Unassembled WGS sequence"/>
</dbReference>
<evidence type="ECO:0008006" key="7">
    <source>
        <dbReference type="Google" id="ProtNLM"/>
    </source>
</evidence>
<evidence type="ECO:0000256" key="3">
    <source>
        <dbReference type="ARBA" id="ARBA00023004"/>
    </source>
</evidence>
<dbReference type="OrthoDB" id="9816428at2"/>
<dbReference type="GO" id="GO:0046872">
    <property type="term" value="F:metal ion binding"/>
    <property type="evidence" value="ECO:0007669"/>
    <property type="project" value="UniProtKB-KW"/>
</dbReference>
<keyword evidence="6" id="KW-1185">Reference proteome</keyword>
<gene>
    <name evidence="5" type="ORF">A8990_11065</name>
</gene>
<dbReference type="PANTHER" id="PTHR35457:SF1">
    <property type="entry name" value="HEME A SYNTHASE"/>
    <property type="match status" value="1"/>
</dbReference>
<keyword evidence="4" id="KW-0812">Transmembrane</keyword>
<reference evidence="5 6" key="1">
    <citation type="submission" date="2018-08" db="EMBL/GenBank/DDBJ databases">
        <title>Genomic Encyclopedia of Type Strains, Phase III (KMG-III): the genomes of soil and plant-associated and newly described type strains.</title>
        <authorList>
            <person name="Whitman W."/>
        </authorList>
    </citation>
    <scope>NUCLEOTIDE SEQUENCE [LARGE SCALE GENOMIC DNA]</scope>
    <source>
        <strain evidence="5 6">CGMCC 1.10966</strain>
    </source>
</reference>
<dbReference type="RefSeq" id="WP_116189027.1">
    <property type="nucleotide sequence ID" value="NZ_QTTN01000010.1"/>
</dbReference>
<sequence length="110" mass="11990">MIQNKQGKGLIRLGWLTVLVVYIVNLSGFVDTLTGSVTGCGKSWPLCNGSIAPWTWDIHAWIEFTHRALVFSMTVMVIALARVTNITASLGTICFNKGVYVTDQSALEGD</sequence>
<keyword evidence="3" id="KW-0408">Iron</keyword>
<organism evidence="5 6">
    <name type="scientific">Paenibacillus taihuensis</name>
    <dbReference type="NCBI Taxonomy" id="1156355"/>
    <lineage>
        <taxon>Bacteria</taxon>
        <taxon>Bacillati</taxon>
        <taxon>Bacillota</taxon>
        <taxon>Bacilli</taxon>
        <taxon>Bacillales</taxon>
        <taxon>Paenibacillaceae</taxon>
        <taxon>Paenibacillus</taxon>
    </lineage>
</organism>
<keyword evidence="1" id="KW-0479">Metal-binding</keyword>
<evidence type="ECO:0000256" key="2">
    <source>
        <dbReference type="ARBA" id="ARBA00023002"/>
    </source>
</evidence>
<feature type="transmembrane region" description="Helical" evidence="4">
    <location>
        <begin position="12"/>
        <end position="30"/>
    </location>
</feature>
<name>A0A3D9S1J4_9BACL</name>
<evidence type="ECO:0000256" key="4">
    <source>
        <dbReference type="SAM" id="Phobius"/>
    </source>
</evidence>